<accession>A0A6J8E5Z9</accession>
<dbReference type="Proteomes" id="UP000507470">
    <property type="component" value="Unassembled WGS sequence"/>
</dbReference>
<dbReference type="EMBL" id="CACVKT020008348">
    <property type="protein sequence ID" value="CAC5414461.1"/>
    <property type="molecule type" value="Genomic_DNA"/>
</dbReference>
<sequence>MVGTDSSTQNETKEIQQYINARYLSASEASWRIFQFELQNRSPGIQKLAVHLPHMESVVYKVGHAVHTTEKAKNTTLTAWFQKNKEDPEARSILYLHFPEHYTWDQTSSSWKSRKKGNMIGRVYRANPTGGKRFYLRLLLHHLLGCTSFEALRTLDDGFECNTFKDAAARRGFLQDDLEWSECLEEAYSYASPFQIRSLFVIILVFCEPFNHVALWEKF</sequence>
<dbReference type="AlphaFoldDB" id="A0A6J8E5Z9"/>
<keyword evidence="2" id="KW-1185">Reference proteome</keyword>
<gene>
    <name evidence="1" type="ORF">MCOR_47257</name>
</gene>
<protein>
    <submittedName>
        <fullName evidence="1">Uncharacterized protein</fullName>
    </submittedName>
</protein>
<dbReference type="OrthoDB" id="6145593at2759"/>
<dbReference type="PANTHER" id="PTHR10492:SF57">
    <property type="entry name" value="ATP-DEPENDENT DNA HELICASE"/>
    <property type="match status" value="1"/>
</dbReference>
<dbReference type="PANTHER" id="PTHR10492">
    <property type="match status" value="1"/>
</dbReference>
<reference evidence="1 2" key="1">
    <citation type="submission" date="2020-06" db="EMBL/GenBank/DDBJ databases">
        <authorList>
            <person name="Li R."/>
            <person name="Bekaert M."/>
        </authorList>
    </citation>
    <scope>NUCLEOTIDE SEQUENCE [LARGE SCALE GENOMIC DNA]</scope>
    <source>
        <strain evidence="2">wild</strain>
    </source>
</reference>
<name>A0A6J8E5Z9_MYTCO</name>
<proteinExistence type="predicted"/>
<evidence type="ECO:0000313" key="1">
    <source>
        <dbReference type="EMBL" id="CAC5414461.1"/>
    </source>
</evidence>
<evidence type="ECO:0000313" key="2">
    <source>
        <dbReference type="Proteomes" id="UP000507470"/>
    </source>
</evidence>
<organism evidence="1 2">
    <name type="scientific">Mytilus coruscus</name>
    <name type="common">Sea mussel</name>
    <dbReference type="NCBI Taxonomy" id="42192"/>
    <lineage>
        <taxon>Eukaryota</taxon>
        <taxon>Metazoa</taxon>
        <taxon>Spiralia</taxon>
        <taxon>Lophotrochozoa</taxon>
        <taxon>Mollusca</taxon>
        <taxon>Bivalvia</taxon>
        <taxon>Autobranchia</taxon>
        <taxon>Pteriomorphia</taxon>
        <taxon>Mytilida</taxon>
        <taxon>Mytiloidea</taxon>
        <taxon>Mytilidae</taxon>
        <taxon>Mytilinae</taxon>
        <taxon>Mytilus</taxon>
    </lineage>
</organism>